<evidence type="ECO:0000256" key="1">
    <source>
        <dbReference type="ARBA" id="ARBA00012528"/>
    </source>
</evidence>
<sequence>MTQPPADNAGALRRLLALARDLLQAPDLGSVLELAGQAIPNLLLSDGALLLVQMGEREYVTEFDRRGSMQPARADSALLRHARQALANQTPILLPAVVADSSLLGGRHPPSEKVSLVAFPFPTIKPVGVLAAFWYRHGRQIELTRQISTLRQLGELTGAALGNAGVRQSLEGQLAAQSREIAEATRQHAIELLRRNGVEEEIHRISVTDVMTGMLNRRGFFLHAEQNFKVARRQGLPSALIFVDIDGLKAVNDSFGHDAGDRLIDDAARILEQSFRDSDVVARLGGDEFAAFTLDAAQPQVILERIRQNLADFRPLPSSPCRISFSIGIVQCDPSSDLSLSDYLSLADRQMYEQKDHRGR</sequence>
<dbReference type="InterPro" id="IPR029787">
    <property type="entry name" value="Nucleotide_cyclase"/>
</dbReference>
<accession>A0ABX1QA59</accession>
<evidence type="ECO:0000313" key="5">
    <source>
        <dbReference type="Proteomes" id="UP000648984"/>
    </source>
</evidence>
<feature type="domain" description="GGDEF" evidence="3">
    <location>
        <begin position="236"/>
        <end position="360"/>
    </location>
</feature>
<dbReference type="SUPFAM" id="SSF55073">
    <property type="entry name" value="Nucleotide cyclase"/>
    <property type="match status" value="1"/>
</dbReference>
<dbReference type="EC" id="2.7.7.65" evidence="1"/>
<reference evidence="4 5" key="1">
    <citation type="submission" date="2019-12" db="EMBL/GenBank/DDBJ databases">
        <title>Comparative genomics gives insights into the taxonomy of the Azoarcus-Aromatoleum group and reveals separate origins of nif in the plant-associated Azoarcus and non-plant-associated Aromatoleum sub-groups.</title>
        <authorList>
            <person name="Lafos M."/>
            <person name="Maluk M."/>
            <person name="Batista M."/>
            <person name="Junghare M."/>
            <person name="Carmona M."/>
            <person name="Faoro H."/>
            <person name="Cruz L.M."/>
            <person name="Battistoni F."/>
            <person name="De Souza E."/>
            <person name="Pedrosa F."/>
            <person name="Chen W.-M."/>
            <person name="Poole P.S."/>
            <person name="Dixon R.A."/>
            <person name="James E.K."/>
        </authorList>
    </citation>
    <scope>NUCLEOTIDE SEQUENCE [LARGE SCALE GENOMIC DNA]</scope>
    <source>
        <strain evidence="4 5">22Lin</strain>
    </source>
</reference>
<dbReference type="Gene3D" id="3.30.450.40">
    <property type="match status" value="1"/>
</dbReference>
<name>A0ABX1QA59_9RHOO</name>
<dbReference type="InterPro" id="IPR000160">
    <property type="entry name" value="GGDEF_dom"/>
</dbReference>
<comment type="caution">
    <text evidence="4">The sequence shown here is derived from an EMBL/GenBank/DDBJ whole genome shotgun (WGS) entry which is preliminary data.</text>
</comment>
<dbReference type="PANTHER" id="PTHR45138">
    <property type="entry name" value="REGULATORY COMPONENTS OF SENSORY TRANSDUCTION SYSTEM"/>
    <property type="match status" value="1"/>
</dbReference>
<dbReference type="CDD" id="cd01949">
    <property type="entry name" value="GGDEF"/>
    <property type="match status" value="1"/>
</dbReference>
<organism evidence="4 5">
    <name type="scientific">Aromatoleum diolicum</name>
    <dbReference type="NCBI Taxonomy" id="75796"/>
    <lineage>
        <taxon>Bacteria</taxon>
        <taxon>Pseudomonadati</taxon>
        <taxon>Pseudomonadota</taxon>
        <taxon>Betaproteobacteria</taxon>
        <taxon>Rhodocyclales</taxon>
        <taxon>Rhodocyclaceae</taxon>
        <taxon>Aromatoleum</taxon>
    </lineage>
</organism>
<dbReference type="SMART" id="SM00267">
    <property type="entry name" value="GGDEF"/>
    <property type="match status" value="1"/>
</dbReference>
<evidence type="ECO:0000313" key="4">
    <source>
        <dbReference type="EMBL" id="NMG74311.1"/>
    </source>
</evidence>
<dbReference type="InterPro" id="IPR050469">
    <property type="entry name" value="Diguanylate_Cyclase"/>
</dbReference>
<dbReference type="InterPro" id="IPR029016">
    <property type="entry name" value="GAF-like_dom_sf"/>
</dbReference>
<dbReference type="PANTHER" id="PTHR45138:SF9">
    <property type="entry name" value="DIGUANYLATE CYCLASE DGCM-RELATED"/>
    <property type="match status" value="1"/>
</dbReference>
<evidence type="ECO:0000256" key="2">
    <source>
        <dbReference type="ARBA" id="ARBA00034247"/>
    </source>
</evidence>
<dbReference type="Proteomes" id="UP000648984">
    <property type="component" value="Unassembled WGS sequence"/>
</dbReference>
<proteinExistence type="predicted"/>
<evidence type="ECO:0000259" key="3">
    <source>
        <dbReference type="PROSITE" id="PS50887"/>
    </source>
</evidence>
<dbReference type="Pfam" id="PF00990">
    <property type="entry name" value="GGDEF"/>
    <property type="match status" value="1"/>
</dbReference>
<dbReference type="PROSITE" id="PS50887">
    <property type="entry name" value="GGDEF"/>
    <property type="match status" value="1"/>
</dbReference>
<keyword evidence="5" id="KW-1185">Reference proteome</keyword>
<dbReference type="EMBL" id="WTVQ01000007">
    <property type="protein sequence ID" value="NMG74311.1"/>
    <property type="molecule type" value="Genomic_DNA"/>
</dbReference>
<gene>
    <name evidence="4" type="ORF">GPA25_06015</name>
</gene>
<comment type="catalytic activity">
    <reaction evidence="2">
        <text>2 GTP = 3',3'-c-di-GMP + 2 diphosphate</text>
        <dbReference type="Rhea" id="RHEA:24898"/>
        <dbReference type="ChEBI" id="CHEBI:33019"/>
        <dbReference type="ChEBI" id="CHEBI:37565"/>
        <dbReference type="ChEBI" id="CHEBI:58805"/>
        <dbReference type="EC" id="2.7.7.65"/>
    </reaction>
</comment>
<dbReference type="InterPro" id="IPR043128">
    <property type="entry name" value="Rev_trsase/Diguanyl_cyclase"/>
</dbReference>
<protein>
    <recommendedName>
        <fullName evidence="1">diguanylate cyclase</fullName>
        <ecNumber evidence="1">2.7.7.65</ecNumber>
    </recommendedName>
</protein>
<dbReference type="Gene3D" id="3.30.70.270">
    <property type="match status" value="1"/>
</dbReference>
<dbReference type="NCBIfam" id="TIGR00254">
    <property type="entry name" value="GGDEF"/>
    <property type="match status" value="1"/>
</dbReference>